<evidence type="ECO:0000256" key="4">
    <source>
        <dbReference type="ARBA" id="ARBA00023136"/>
    </source>
</evidence>
<evidence type="ECO:0000313" key="9">
    <source>
        <dbReference type="Proteomes" id="UP000008827"/>
    </source>
</evidence>
<dbReference type="PANTHER" id="PTHR45724">
    <property type="entry name" value="AQUAPORIN NIP2-1"/>
    <property type="match status" value="1"/>
</dbReference>
<dbReference type="OrthoDB" id="3222at2759"/>
<dbReference type="OMA" id="INTIIWE"/>
<dbReference type="InterPro" id="IPR023271">
    <property type="entry name" value="Aquaporin-like"/>
</dbReference>
<dbReference type="AlphaFoldDB" id="A0A0R0GKF0"/>
<name>A0A0R0GKF0_SOYBN</name>
<dbReference type="STRING" id="3847.A0A0R0GKF0"/>
<dbReference type="Gene3D" id="1.20.1080.10">
    <property type="entry name" value="Glycerol uptake facilitator protein"/>
    <property type="match status" value="1"/>
</dbReference>
<evidence type="ECO:0000256" key="2">
    <source>
        <dbReference type="ARBA" id="ARBA00022692"/>
    </source>
</evidence>
<accession>A0A0R0GKF0</accession>
<dbReference type="SUPFAM" id="SSF81338">
    <property type="entry name" value="Aquaporin-like"/>
    <property type="match status" value="1"/>
</dbReference>
<evidence type="ECO:0000313" key="8">
    <source>
        <dbReference type="EnsemblPlants" id="KRH18910"/>
    </source>
</evidence>
<feature type="transmembrane region" description="Helical" evidence="6">
    <location>
        <begin position="40"/>
        <end position="60"/>
    </location>
</feature>
<reference evidence="7 8" key="1">
    <citation type="journal article" date="2010" name="Nature">
        <title>Genome sequence of the palaeopolyploid soybean.</title>
        <authorList>
            <person name="Schmutz J."/>
            <person name="Cannon S.B."/>
            <person name="Schlueter J."/>
            <person name="Ma J."/>
            <person name="Mitros T."/>
            <person name="Nelson W."/>
            <person name="Hyten D.L."/>
            <person name="Song Q."/>
            <person name="Thelen J.J."/>
            <person name="Cheng J."/>
            <person name="Xu D."/>
            <person name="Hellsten U."/>
            <person name="May G.D."/>
            <person name="Yu Y."/>
            <person name="Sakurai T."/>
            <person name="Umezawa T."/>
            <person name="Bhattacharyya M.K."/>
            <person name="Sandhu D."/>
            <person name="Valliyodan B."/>
            <person name="Lindquist E."/>
            <person name="Peto M."/>
            <person name="Grant D."/>
            <person name="Shu S."/>
            <person name="Goodstein D."/>
            <person name="Barry K."/>
            <person name="Futrell-Griggs M."/>
            <person name="Abernathy B."/>
            <person name="Du J."/>
            <person name="Tian Z."/>
            <person name="Zhu L."/>
            <person name="Gill N."/>
            <person name="Joshi T."/>
            <person name="Libault M."/>
            <person name="Sethuraman A."/>
            <person name="Zhang X.-C."/>
            <person name="Shinozaki K."/>
            <person name="Nguyen H.T."/>
            <person name="Wing R.A."/>
            <person name="Cregan P."/>
            <person name="Specht J."/>
            <person name="Grimwood J."/>
            <person name="Rokhsar D."/>
            <person name="Stacey G."/>
            <person name="Shoemaker R.C."/>
            <person name="Jackson S.A."/>
        </authorList>
    </citation>
    <scope>NUCLEOTIDE SEQUENCE [LARGE SCALE GENOMIC DNA]</scope>
    <source>
        <strain evidence="8">cv. Williams 82</strain>
        <tissue evidence="7">Callus</tissue>
    </source>
</reference>
<dbReference type="InterPro" id="IPR000425">
    <property type="entry name" value="MIP"/>
</dbReference>
<dbReference type="GO" id="GO:0015267">
    <property type="term" value="F:channel activity"/>
    <property type="evidence" value="ECO:0007669"/>
    <property type="project" value="InterPro"/>
</dbReference>
<organism evidence="7">
    <name type="scientific">Glycine max</name>
    <name type="common">Soybean</name>
    <name type="synonym">Glycine hispida</name>
    <dbReference type="NCBI Taxonomy" id="3847"/>
    <lineage>
        <taxon>Eukaryota</taxon>
        <taxon>Viridiplantae</taxon>
        <taxon>Streptophyta</taxon>
        <taxon>Embryophyta</taxon>
        <taxon>Tracheophyta</taxon>
        <taxon>Spermatophyta</taxon>
        <taxon>Magnoliopsida</taxon>
        <taxon>eudicotyledons</taxon>
        <taxon>Gunneridae</taxon>
        <taxon>Pentapetalae</taxon>
        <taxon>rosids</taxon>
        <taxon>fabids</taxon>
        <taxon>Fabales</taxon>
        <taxon>Fabaceae</taxon>
        <taxon>Papilionoideae</taxon>
        <taxon>50 kb inversion clade</taxon>
        <taxon>NPAAA clade</taxon>
        <taxon>indigoferoid/millettioid clade</taxon>
        <taxon>Phaseoleae</taxon>
        <taxon>Glycine</taxon>
        <taxon>Glycine subgen. Soja</taxon>
    </lineage>
</organism>
<sequence length="251" mass="26814">MTSDSLSVNVDSSIKSEFSTDEGHKTIHETKHFPSNIQKAIAEVVSTYILIFAGCGAALVNEKFPLTIVGIAIVSGLALTVATYSIGYVFVPIYVLCQMMGATLVSYPLTLKVLHHDKVDVGVTVTKYLSSTSHLEAIVWEFITAYILMLTICGVATDHRGSKDLTGVAIGISVLINVIIAGPITGASMNPARSLGPAIVSGDYKNIWVYIVSPILGAVSASTLYKFLEVTQPVKPKSCDCNICSHNHLPL</sequence>
<feature type="transmembrane region" description="Helical" evidence="6">
    <location>
        <begin position="207"/>
        <end position="228"/>
    </location>
</feature>
<dbReference type="EMBL" id="CM000846">
    <property type="protein sequence ID" value="KRH18910.1"/>
    <property type="molecule type" value="Genomic_DNA"/>
</dbReference>
<gene>
    <name evidence="7" type="ORF">GLYMA_13G089300</name>
</gene>
<keyword evidence="5" id="KW-0813">Transport</keyword>
<proteinExistence type="inferred from homology"/>
<keyword evidence="4 6" id="KW-0472">Membrane</keyword>
<keyword evidence="9" id="KW-1185">Reference proteome</keyword>
<evidence type="ECO:0000256" key="6">
    <source>
        <dbReference type="SAM" id="Phobius"/>
    </source>
</evidence>
<dbReference type="PRINTS" id="PR00783">
    <property type="entry name" value="MINTRINSICP"/>
</dbReference>
<dbReference type="Gramene" id="KRH18910">
    <property type="protein sequence ID" value="KRH18910"/>
    <property type="gene ID" value="GLYMA_13G089300"/>
</dbReference>
<feature type="transmembrane region" description="Helical" evidence="6">
    <location>
        <begin position="168"/>
        <end position="187"/>
    </location>
</feature>
<feature type="transmembrane region" description="Helical" evidence="6">
    <location>
        <begin position="137"/>
        <end position="156"/>
    </location>
</feature>
<reference evidence="7" key="3">
    <citation type="submission" date="2018-07" db="EMBL/GenBank/DDBJ databases">
        <title>WGS assembly of Glycine max.</title>
        <authorList>
            <person name="Schmutz J."/>
            <person name="Cannon S."/>
            <person name="Schlueter J."/>
            <person name="Ma J."/>
            <person name="Mitros T."/>
            <person name="Nelson W."/>
            <person name="Hyten D."/>
            <person name="Song Q."/>
            <person name="Thelen J."/>
            <person name="Cheng J."/>
            <person name="Xu D."/>
            <person name="Hellsten U."/>
            <person name="May G."/>
            <person name="Yu Y."/>
            <person name="Sakurai T."/>
            <person name="Umezawa T."/>
            <person name="Bhattacharyya M."/>
            <person name="Sandhu D."/>
            <person name="Valliyodan B."/>
            <person name="Lindquist E."/>
            <person name="Peto M."/>
            <person name="Grant D."/>
            <person name="Shu S."/>
            <person name="Goodstein D."/>
            <person name="Barry K."/>
            <person name="Futrell-Griggs M."/>
            <person name="Abernathy B."/>
            <person name="Du J."/>
            <person name="Tian Z."/>
            <person name="Zhu L."/>
            <person name="Gill N."/>
            <person name="Joshi T."/>
            <person name="Libault M."/>
            <person name="Sethuraman A."/>
            <person name="Zhang X."/>
            <person name="Shinozaki K."/>
            <person name="Nguyen H."/>
            <person name="Wing R."/>
            <person name="Cregan P."/>
            <person name="Specht J."/>
            <person name="Grimwood J."/>
            <person name="Rokhsar D."/>
            <person name="Stacey G."/>
            <person name="Shoemaker R."/>
            <person name="Jackson S."/>
        </authorList>
    </citation>
    <scope>NUCLEOTIDE SEQUENCE</scope>
    <source>
        <tissue evidence="7">Callus</tissue>
    </source>
</reference>
<comment type="similarity">
    <text evidence="5">Belongs to the MIP/aquaporin (TC 1.A.8) family.</text>
</comment>
<dbReference type="SMR" id="A0A0R0GKF0"/>
<evidence type="ECO:0000256" key="1">
    <source>
        <dbReference type="ARBA" id="ARBA00004141"/>
    </source>
</evidence>
<dbReference type="Pfam" id="PF00230">
    <property type="entry name" value="MIP"/>
    <property type="match status" value="2"/>
</dbReference>
<evidence type="ECO:0000313" key="7">
    <source>
        <dbReference type="EMBL" id="KRH18910.1"/>
    </source>
</evidence>
<keyword evidence="3 6" id="KW-1133">Transmembrane helix</keyword>
<feature type="transmembrane region" description="Helical" evidence="6">
    <location>
        <begin position="66"/>
        <end position="84"/>
    </location>
</feature>
<keyword evidence="2 5" id="KW-0812">Transmembrane</keyword>
<dbReference type="GO" id="GO:0016020">
    <property type="term" value="C:membrane"/>
    <property type="evidence" value="ECO:0007669"/>
    <property type="project" value="UniProtKB-SubCell"/>
</dbReference>
<dbReference type="EnsemblPlants" id="KRH18910">
    <property type="protein sequence ID" value="KRH18910"/>
    <property type="gene ID" value="GLYMA_13G089300"/>
</dbReference>
<dbReference type="InterPro" id="IPR034294">
    <property type="entry name" value="Aquaporin_transptr"/>
</dbReference>
<evidence type="ECO:0000256" key="5">
    <source>
        <dbReference type="RuleBase" id="RU000477"/>
    </source>
</evidence>
<dbReference type="InParanoid" id="A0A0R0GKF0"/>
<protein>
    <submittedName>
        <fullName evidence="7 8">Uncharacterized protein</fullName>
    </submittedName>
</protein>
<reference evidence="8" key="2">
    <citation type="submission" date="2018-02" db="UniProtKB">
        <authorList>
            <consortium name="EnsemblPlants"/>
        </authorList>
    </citation>
    <scope>IDENTIFICATION</scope>
    <source>
        <strain evidence="8">Williams 82</strain>
    </source>
</reference>
<dbReference type="PANTHER" id="PTHR45724:SF21">
    <property type="entry name" value="MAJOR INTRINSIC PROTEIN"/>
    <property type="match status" value="1"/>
</dbReference>
<dbReference type="Proteomes" id="UP000008827">
    <property type="component" value="Chromosome 13"/>
</dbReference>
<evidence type="ECO:0000256" key="3">
    <source>
        <dbReference type="ARBA" id="ARBA00022989"/>
    </source>
</evidence>
<comment type="subcellular location">
    <subcellularLocation>
        <location evidence="1">Membrane</location>
        <topology evidence="1">Multi-pass membrane protein</topology>
    </subcellularLocation>
</comment>